<evidence type="ECO:0000313" key="5">
    <source>
        <dbReference type="EMBL" id="CAD6445497.1"/>
    </source>
</evidence>
<dbReference type="InterPro" id="IPR016461">
    <property type="entry name" value="COMT-like"/>
</dbReference>
<feature type="domain" description="O-methyltransferase C-terminal" evidence="4">
    <location>
        <begin position="182"/>
        <end position="397"/>
    </location>
</feature>
<evidence type="ECO:0000256" key="3">
    <source>
        <dbReference type="ARBA" id="ARBA00022691"/>
    </source>
</evidence>
<evidence type="ECO:0000256" key="2">
    <source>
        <dbReference type="ARBA" id="ARBA00022679"/>
    </source>
</evidence>
<dbReference type="Gene3D" id="3.40.50.150">
    <property type="entry name" value="Vaccinia Virus protein VP39"/>
    <property type="match status" value="1"/>
</dbReference>
<dbReference type="GO" id="GO:0008171">
    <property type="term" value="F:O-methyltransferase activity"/>
    <property type="evidence" value="ECO:0007669"/>
    <property type="project" value="InterPro"/>
</dbReference>
<evidence type="ECO:0000313" key="6">
    <source>
        <dbReference type="Proteomes" id="UP000624404"/>
    </source>
</evidence>
<evidence type="ECO:0000256" key="1">
    <source>
        <dbReference type="ARBA" id="ARBA00022603"/>
    </source>
</evidence>
<dbReference type="PANTHER" id="PTHR43712:SF19">
    <property type="entry name" value="DUAL O-METHYLTRANSFERASE_FAD-DEPENDENT MONOOXYGENASE ELCB"/>
    <property type="match status" value="1"/>
</dbReference>
<dbReference type="InterPro" id="IPR029063">
    <property type="entry name" value="SAM-dependent_MTases_sf"/>
</dbReference>
<dbReference type="PANTHER" id="PTHR43712">
    <property type="entry name" value="PUTATIVE (AFU_ORTHOLOGUE AFUA_4G14580)-RELATED"/>
    <property type="match status" value="1"/>
</dbReference>
<dbReference type="SUPFAM" id="SSF46785">
    <property type="entry name" value="Winged helix' DNA-binding domain"/>
    <property type="match status" value="1"/>
</dbReference>
<evidence type="ECO:0000259" key="4">
    <source>
        <dbReference type="Pfam" id="PF00891"/>
    </source>
</evidence>
<proteinExistence type="predicted"/>
<dbReference type="OrthoDB" id="1606438at2759"/>
<dbReference type="Proteomes" id="UP000624404">
    <property type="component" value="Unassembled WGS sequence"/>
</dbReference>
<dbReference type="EMBL" id="CAJHIA010000015">
    <property type="protein sequence ID" value="CAD6445497.1"/>
    <property type="molecule type" value="Genomic_DNA"/>
</dbReference>
<accession>A0A8H2VV68</accession>
<gene>
    <name evidence="5" type="ORF">SCLTRI_LOCUS5287</name>
</gene>
<comment type="caution">
    <text evidence="5">The sequence shown here is derived from an EMBL/GenBank/DDBJ whole genome shotgun (WGS) entry which is preliminary data.</text>
</comment>
<name>A0A8H2VV68_9HELO</name>
<dbReference type="AlphaFoldDB" id="A0A8H2VV68"/>
<dbReference type="InterPro" id="IPR001077">
    <property type="entry name" value="COMT_C"/>
</dbReference>
<reference evidence="5" key="1">
    <citation type="submission" date="2020-10" db="EMBL/GenBank/DDBJ databases">
        <authorList>
            <person name="Kusch S."/>
        </authorList>
    </citation>
    <scope>NUCLEOTIDE SEQUENCE</scope>
    <source>
        <strain evidence="5">SwB9</strain>
    </source>
</reference>
<dbReference type="PROSITE" id="PS51683">
    <property type="entry name" value="SAM_OMT_II"/>
    <property type="match status" value="1"/>
</dbReference>
<keyword evidence="3" id="KW-0949">S-adenosyl-L-methionine</keyword>
<dbReference type="InterPro" id="IPR036390">
    <property type="entry name" value="WH_DNA-bd_sf"/>
</dbReference>
<protein>
    <submittedName>
        <fullName evidence="5">D50b6dc8-da59-438d-8e97-f617f3530b72</fullName>
    </submittedName>
</protein>
<dbReference type="SUPFAM" id="SSF53335">
    <property type="entry name" value="S-adenosyl-L-methionine-dependent methyltransferases"/>
    <property type="match status" value="1"/>
</dbReference>
<keyword evidence="2" id="KW-0808">Transferase</keyword>
<dbReference type="GO" id="GO:0032259">
    <property type="term" value="P:methylation"/>
    <property type="evidence" value="ECO:0007669"/>
    <property type="project" value="UniProtKB-KW"/>
</dbReference>
<sequence>MEDSLDNLVARIATSAKVLSSSTSASKTLLASTNDPVNDSRNELAQKARQDISYAAREILLLVSEPNDYLEQHQVNYQQLSCLKWLLHFNILNHIPLEEPILFSTVAESANVPLSRLKSVARMAITGGMLSEPRPNYLAHSRISAQFATKNNLIDWAKFMTQYSAPTAEKFTEATARWGDTSEKNQTAYNVAFGTELPFFGHLAQSQDRSATFAAYMRSLNNSQGIALKHILGGFDWGSLGKANIVDVGGSTGQASILLATHFPEFSFLVQDLPETIANAPGVISSLDTSIKSRINFSAHDFRTPQPESVAQNTDIFFLRKIIHDWPAGDARIILSHLSQALQKPGARIIIMDTILPEPGSVPASEEAALRVRDLTMAQSFNSGERELSEWVELFESSTPKLKLREWKKPQGSVMSVMVVVRDE</sequence>
<keyword evidence="1" id="KW-0489">Methyltransferase</keyword>
<organism evidence="5 6">
    <name type="scientific">Sclerotinia trifoliorum</name>
    <dbReference type="NCBI Taxonomy" id="28548"/>
    <lineage>
        <taxon>Eukaryota</taxon>
        <taxon>Fungi</taxon>
        <taxon>Dikarya</taxon>
        <taxon>Ascomycota</taxon>
        <taxon>Pezizomycotina</taxon>
        <taxon>Leotiomycetes</taxon>
        <taxon>Helotiales</taxon>
        <taxon>Sclerotiniaceae</taxon>
        <taxon>Sclerotinia</taxon>
    </lineage>
</organism>
<dbReference type="Pfam" id="PF00891">
    <property type="entry name" value="Methyltransf_2"/>
    <property type="match status" value="1"/>
</dbReference>
<keyword evidence="6" id="KW-1185">Reference proteome</keyword>